<dbReference type="GO" id="GO:0051491">
    <property type="term" value="P:positive regulation of filopodium assembly"/>
    <property type="evidence" value="ECO:0007669"/>
    <property type="project" value="TreeGrafter"/>
</dbReference>
<comment type="subcellular location">
    <subcellularLocation>
        <location evidence="2">Cell projection</location>
    </subcellularLocation>
    <subcellularLocation>
        <location evidence="1">Cytoplasm</location>
        <location evidence="1">Cytoskeleton</location>
    </subcellularLocation>
</comment>
<dbReference type="GO" id="GO:0003779">
    <property type="term" value="F:actin binding"/>
    <property type="evidence" value="ECO:0007669"/>
    <property type="project" value="UniProtKB-KW"/>
</dbReference>
<keyword evidence="6" id="KW-0206">Cytoskeleton</keyword>
<dbReference type="PANTHER" id="PTHR46256">
    <property type="entry name" value="AGAP011099-PA"/>
    <property type="match status" value="1"/>
</dbReference>
<dbReference type="PANTHER" id="PTHR46256:SF4">
    <property type="entry name" value="MYOSIN-IIIA"/>
    <property type="match status" value="1"/>
</dbReference>
<evidence type="ECO:0000256" key="2">
    <source>
        <dbReference type="ARBA" id="ARBA00004316"/>
    </source>
</evidence>
<dbReference type="GO" id="GO:0005856">
    <property type="term" value="C:cytoskeleton"/>
    <property type="evidence" value="ECO:0007669"/>
    <property type="project" value="UniProtKB-SubCell"/>
</dbReference>
<evidence type="ECO:0000256" key="4">
    <source>
        <dbReference type="ARBA" id="ARBA00022737"/>
    </source>
</evidence>
<evidence type="ECO:0000259" key="8">
    <source>
        <dbReference type="PROSITE" id="PS50011"/>
    </source>
</evidence>
<dbReference type="InterPro" id="IPR000719">
    <property type="entry name" value="Prot_kinase_dom"/>
</dbReference>
<dbReference type="EMBL" id="JAATIS010007298">
    <property type="protein sequence ID" value="KAG2458296.1"/>
    <property type="molecule type" value="Genomic_DNA"/>
</dbReference>
<dbReference type="GO" id="GO:0030832">
    <property type="term" value="P:regulation of actin filament length"/>
    <property type="evidence" value="ECO:0007669"/>
    <property type="project" value="TreeGrafter"/>
</dbReference>
<dbReference type="GO" id="GO:0001917">
    <property type="term" value="C:photoreceptor inner segment"/>
    <property type="evidence" value="ECO:0007669"/>
    <property type="project" value="TreeGrafter"/>
</dbReference>
<keyword evidence="3" id="KW-0963">Cytoplasm</keyword>
<evidence type="ECO:0000313" key="9">
    <source>
        <dbReference type="EMBL" id="KAG2458296.1"/>
    </source>
</evidence>
<evidence type="ECO:0000256" key="1">
    <source>
        <dbReference type="ARBA" id="ARBA00004245"/>
    </source>
</evidence>
<evidence type="ECO:0000313" key="10">
    <source>
        <dbReference type="Proteomes" id="UP000886611"/>
    </source>
</evidence>
<dbReference type="InterPro" id="IPR052409">
    <property type="entry name" value="Myosin-III_kinase_activity"/>
</dbReference>
<feature type="non-terminal residue" evidence="9">
    <location>
        <position position="1"/>
    </location>
</feature>
<dbReference type="Proteomes" id="UP000886611">
    <property type="component" value="Unassembled WGS sequence"/>
</dbReference>
<reference evidence="9 10" key="1">
    <citation type="journal article" date="2021" name="Cell">
        <title>Tracing the genetic footprints of vertebrate landing in non-teleost ray-finned fishes.</title>
        <authorList>
            <person name="Bi X."/>
            <person name="Wang K."/>
            <person name="Yang L."/>
            <person name="Pan H."/>
            <person name="Jiang H."/>
            <person name="Wei Q."/>
            <person name="Fang M."/>
            <person name="Yu H."/>
            <person name="Zhu C."/>
            <person name="Cai Y."/>
            <person name="He Y."/>
            <person name="Gan X."/>
            <person name="Zeng H."/>
            <person name="Yu D."/>
            <person name="Zhu Y."/>
            <person name="Jiang H."/>
            <person name="Qiu Q."/>
            <person name="Yang H."/>
            <person name="Zhang Y.E."/>
            <person name="Wang W."/>
            <person name="Zhu M."/>
            <person name="He S."/>
            <person name="Zhang G."/>
        </authorList>
    </citation>
    <scope>NUCLEOTIDE SEQUENCE [LARGE SCALE GENOMIC DNA]</scope>
    <source>
        <strain evidence="9">Bchr_013</strain>
    </source>
</reference>
<keyword evidence="10" id="KW-1185">Reference proteome</keyword>
<protein>
    <submittedName>
        <fullName evidence="9">MYO3A protein</fullName>
    </submittedName>
</protein>
<dbReference type="SMART" id="SM00220">
    <property type="entry name" value="S_TKc"/>
    <property type="match status" value="1"/>
</dbReference>
<dbReference type="AlphaFoldDB" id="A0A8X8BL92"/>
<feature type="domain" description="Protein kinase" evidence="8">
    <location>
        <begin position="1"/>
        <end position="231"/>
    </location>
</feature>
<dbReference type="GO" id="GO:0032426">
    <property type="term" value="C:stereocilium tip"/>
    <property type="evidence" value="ECO:0007669"/>
    <property type="project" value="TreeGrafter"/>
</dbReference>
<keyword evidence="4" id="KW-0677">Repeat</keyword>
<name>A0A8X8BL92_POLSE</name>
<dbReference type="GO" id="GO:0007605">
    <property type="term" value="P:sensory perception of sound"/>
    <property type="evidence" value="ECO:0007669"/>
    <property type="project" value="TreeGrafter"/>
</dbReference>
<comment type="caution">
    <text evidence="9">The sequence shown here is derived from an EMBL/GenBank/DDBJ whole genome shotgun (WGS) entry which is preliminary data.</text>
</comment>
<dbReference type="Pfam" id="PF00069">
    <property type="entry name" value="Pkinase"/>
    <property type="match status" value="1"/>
</dbReference>
<evidence type="ECO:0000256" key="7">
    <source>
        <dbReference type="ARBA" id="ARBA00023273"/>
    </source>
</evidence>
<dbReference type="InterPro" id="IPR011009">
    <property type="entry name" value="Kinase-like_dom_sf"/>
</dbReference>
<evidence type="ECO:0000256" key="3">
    <source>
        <dbReference type="ARBA" id="ARBA00022490"/>
    </source>
</evidence>
<dbReference type="GO" id="GO:0000146">
    <property type="term" value="F:microfilament motor activity"/>
    <property type="evidence" value="ECO:0007669"/>
    <property type="project" value="TreeGrafter"/>
</dbReference>
<accession>A0A8X8BL92</accession>
<organism evidence="9 10">
    <name type="scientific">Polypterus senegalus</name>
    <name type="common">Senegal bichir</name>
    <dbReference type="NCBI Taxonomy" id="55291"/>
    <lineage>
        <taxon>Eukaryota</taxon>
        <taxon>Metazoa</taxon>
        <taxon>Chordata</taxon>
        <taxon>Craniata</taxon>
        <taxon>Vertebrata</taxon>
        <taxon>Euteleostomi</taxon>
        <taxon>Actinopterygii</taxon>
        <taxon>Polypteriformes</taxon>
        <taxon>Polypteridae</taxon>
        <taxon>Polypterus</taxon>
    </lineage>
</organism>
<dbReference type="GO" id="GO:0005524">
    <property type="term" value="F:ATP binding"/>
    <property type="evidence" value="ECO:0007669"/>
    <property type="project" value="InterPro"/>
</dbReference>
<evidence type="ECO:0000256" key="6">
    <source>
        <dbReference type="ARBA" id="ARBA00023212"/>
    </source>
</evidence>
<sequence>MIGQSITWEAWELRTQYTQAANYVGGVVMGDATPPYTVTELQAMAVYMYDIDEEIEAEYNILKALSDHPNVVKFFGMFYKRDVKNGDQLWLVLELCNGGSVTDLAKGLLKRGDRMDEAIIAYILHEALMGLQHLHSNKTIHRDVKGNNILLTTNGGIKLVDFVHMEVLQMFLDFLLAALPGEMEVVPLKTPCQHPWSPTGLLQTTTPGMPYKDLRKGSNPGMGYPLVSWRA</sequence>
<gene>
    <name evidence="9" type="primary">Myo3a_3</name>
    <name evidence="9" type="ORF">GTO96_0018459</name>
</gene>
<keyword evidence="5" id="KW-0009">Actin-binding</keyword>
<dbReference type="SUPFAM" id="SSF56112">
    <property type="entry name" value="Protein kinase-like (PK-like)"/>
    <property type="match status" value="1"/>
</dbReference>
<dbReference type="GO" id="GO:0032433">
    <property type="term" value="C:filopodium tip"/>
    <property type="evidence" value="ECO:0007669"/>
    <property type="project" value="TreeGrafter"/>
</dbReference>
<evidence type="ECO:0000256" key="5">
    <source>
        <dbReference type="ARBA" id="ARBA00023203"/>
    </source>
</evidence>
<proteinExistence type="predicted"/>
<keyword evidence="7" id="KW-0966">Cell projection</keyword>
<dbReference type="PROSITE" id="PS50011">
    <property type="entry name" value="PROTEIN_KINASE_DOM"/>
    <property type="match status" value="1"/>
</dbReference>
<feature type="non-terminal residue" evidence="9">
    <location>
        <position position="231"/>
    </location>
</feature>
<dbReference type="GO" id="GO:0004674">
    <property type="term" value="F:protein serine/threonine kinase activity"/>
    <property type="evidence" value="ECO:0007669"/>
    <property type="project" value="TreeGrafter"/>
</dbReference>
<dbReference type="Gene3D" id="1.10.510.10">
    <property type="entry name" value="Transferase(Phosphotransferase) domain 1"/>
    <property type="match status" value="1"/>
</dbReference>